<keyword evidence="3" id="KW-1185">Reference proteome</keyword>
<name>A0A183M6C3_9TREM</name>
<proteinExistence type="predicted"/>
<evidence type="ECO:0000256" key="1">
    <source>
        <dbReference type="SAM" id="MobiDB-lite"/>
    </source>
</evidence>
<accession>A0A183M6C3</accession>
<dbReference type="EMBL" id="UZAI01006619">
    <property type="protein sequence ID" value="VDO96140.1"/>
    <property type="molecule type" value="Genomic_DNA"/>
</dbReference>
<protein>
    <submittedName>
        <fullName evidence="2">Uncharacterized protein</fullName>
    </submittedName>
</protein>
<evidence type="ECO:0000313" key="2">
    <source>
        <dbReference type="EMBL" id="VDO96140.1"/>
    </source>
</evidence>
<organism evidence="2 3">
    <name type="scientific">Schistosoma margrebowiei</name>
    <dbReference type="NCBI Taxonomy" id="48269"/>
    <lineage>
        <taxon>Eukaryota</taxon>
        <taxon>Metazoa</taxon>
        <taxon>Spiralia</taxon>
        <taxon>Lophotrochozoa</taxon>
        <taxon>Platyhelminthes</taxon>
        <taxon>Trematoda</taxon>
        <taxon>Digenea</taxon>
        <taxon>Strigeidida</taxon>
        <taxon>Schistosomatoidea</taxon>
        <taxon>Schistosomatidae</taxon>
        <taxon>Schistosoma</taxon>
    </lineage>
</organism>
<gene>
    <name evidence="2" type="ORF">SMRZ_LOCUS11598</name>
</gene>
<evidence type="ECO:0000313" key="3">
    <source>
        <dbReference type="Proteomes" id="UP000277204"/>
    </source>
</evidence>
<feature type="region of interest" description="Disordered" evidence="1">
    <location>
        <begin position="146"/>
        <end position="170"/>
    </location>
</feature>
<dbReference type="Proteomes" id="UP000277204">
    <property type="component" value="Unassembled WGS sequence"/>
</dbReference>
<sequence length="253" mass="30222">MFVFLFFFIRNVNDSHEANYSIEILTNTSVPFSCYKRIKYILGKNNILLTNRINISLVSDNELFHNKGCVEPILYFLTSKWMKLQMLCLLIIILTMLNIKNYEGYFEKLLESDETFYCKQLTRHELGAVNQEIKLIETTLQKSSSILDQNSNQEQQQQQSQQIKQSTRPGKKRNYYQLTNQQQEQQQQRQQQKHRQYSVKYASHRKSIIFTNLNRIPVNKLHKSYVHIRSNGKLDKINSHLNERPIWKYTYNV</sequence>
<feature type="compositionally biased region" description="Low complexity" evidence="1">
    <location>
        <begin position="149"/>
        <end position="162"/>
    </location>
</feature>
<reference evidence="2 3" key="1">
    <citation type="submission" date="2018-11" db="EMBL/GenBank/DDBJ databases">
        <authorList>
            <consortium name="Pathogen Informatics"/>
        </authorList>
    </citation>
    <scope>NUCLEOTIDE SEQUENCE [LARGE SCALE GENOMIC DNA]</scope>
    <source>
        <strain evidence="2 3">Zambia</strain>
    </source>
</reference>
<dbReference type="AlphaFoldDB" id="A0A183M6C3"/>